<evidence type="ECO:0000256" key="1">
    <source>
        <dbReference type="ARBA" id="ARBA00004123"/>
    </source>
</evidence>
<evidence type="ECO:0000313" key="11">
    <source>
        <dbReference type="EMBL" id="RVX08015.1"/>
    </source>
</evidence>
<dbReference type="FunFam" id="3.30.870.10:FF:000028">
    <property type="entry name" value="Tyrosyl-DNA phosphodiesterase 1"/>
    <property type="match status" value="1"/>
</dbReference>
<dbReference type="GO" id="GO:0008081">
    <property type="term" value="F:phosphoric diester hydrolase activity"/>
    <property type="evidence" value="ECO:0007669"/>
    <property type="project" value="InterPro"/>
</dbReference>
<evidence type="ECO:0000256" key="10">
    <source>
        <dbReference type="PIRSR" id="PIRSR610347-2"/>
    </source>
</evidence>
<dbReference type="EMBL" id="QGNW01000043">
    <property type="protein sequence ID" value="RVX08015.1"/>
    <property type="molecule type" value="Genomic_DNA"/>
</dbReference>
<keyword evidence="4" id="KW-0227">DNA damage</keyword>
<evidence type="ECO:0000256" key="5">
    <source>
        <dbReference type="ARBA" id="ARBA00022801"/>
    </source>
</evidence>
<organism evidence="11 12">
    <name type="scientific">Vitis vinifera</name>
    <name type="common">Grape</name>
    <dbReference type="NCBI Taxonomy" id="29760"/>
    <lineage>
        <taxon>Eukaryota</taxon>
        <taxon>Viridiplantae</taxon>
        <taxon>Streptophyta</taxon>
        <taxon>Embryophyta</taxon>
        <taxon>Tracheophyta</taxon>
        <taxon>Spermatophyta</taxon>
        <taxon>Magnoliopsida</taxon>
        <taxon>eudicotyledons</taxon>
        <taxon>Gunneridae</taxon>
        <taxon>Pentapetalae</taxon>
        <taxon>rosids</taxon>
        <taxon>Vitales</taxon>
        <taxon>Vitaceae</taxon>
        <taxon>Viteae</taxon>
        <taxon>Vitis</taxon>
    </lineage>
</organism>
<gene>
    <name evidence="11" type="primary">TDP1_1</name>
    <name evidence="11" type="ORF">CK203_014890</name>
</gene>
<dbReference type="GO" id="GO:0006281">
    <property type="term" value="P:DNA repair"/>
    <property type="evidence" value="ECO:0007669"/>
    <property type="project" value="UniProtKB-KW"/>
</dbReference>
<dbReference type="SUPFAM" id="SSF49879">
    <property type="entry name" value="SMAD/FHA domain"/>
    <property type="match status" value="1"/>
</dbReference>
<dbReference type="Gene3D" id="3.30.870.10">
    <property type="entry name" value="Endonuclease Chain A"/>
    <property type="match status" value="2"/>
</dbReference>
<dbReference type="Pfam" id="PF06087">
    <property type="entry name" value="Tyr-DNA_phospho"/>
    <property type="match status" value="1"/>
</dbReference>
<keyword evidence="3" id="KW-0540">Nuclease</keyword>
<sequence>MSLSQIGFLVPLNRNLEEDTSTPKLPISTGANVIGRNSISVSDKRLSRKHLTLIASGNGSVDAVVEGTNPVVVASGNQRKKLRTGEKAVITNDDIIELIPGHYFFKYVTVAGEKCEKKGNSMDAQNMESNEVSLSRKRMRQVSEDEAFARKLQAEMENDVLVQERSLVTGKSGYSQASTASIPSSHMNSEAIRHFSIPKDNLPLTYRLLRVKDLPAWANTSSVSIRDVIQGDVLIAVLSNYMVDIDWLLSSCPTLAKIPHVLVIHGEGDGTLDHMKKNKPPNWILHKPPLPISFGTHHSKAMLLVYPRGVRIIVHTANLIYVDWNNKSQGLWMQDFPWKVQKELSKGCAFENDLIDYLSVLKWPEFTANLPALGSFNINSSFFKKFDYSNAVVRLIASVPGYHTGSNLKKWGHMKLRSVLQECIFDKEFQKSPLAYQVWLNLFQNSMTVYSCF</sequence>
<dbReference type="AlphaFoldDB" id="A0A438JGD6"/>
<accession>A0A438JGD6</accession>
<dbReference type="InterPro" id="IPR010347">
    <property type="entry name" value="Tdp1"/>
</dbReference>
<name>A0A438JGD6_VITVI</name>
<dbReference type="GO" id="GO:0004527">
    <property type="term" value="F:exonuclease activity"/>
    <property type="evidence" value="ECO:0007669"/>
    <property type="project" value="UniProtKB-KW"/>
</dbReference>
<dbReference type="PANTHER" id="PTHR12415:SF0">
    <property type="entry name" value="TYROSYL-DNA PHOSPHODIESTERASE 1"/>
    <property type="match status" value="1"/>
</dbReference>
<evidence type="ECO:0000256" key="3">
    <source>
        <dbReference type="ARBA" id="ARBA00022722"/>
    </source>
</evidence>
<comment type="subcellular location">
    <subcellularLocation>
        <location evidence="1">Nucleus</location>
    </subcellularLocation>
</comment>
<keyword evidence="7" id="KW-0234">DNA repair</keyword>
<keyword evidence="6" id="KW-0269">Exonuclease</keyword>
<dbReference type="PANTHER" id="PTHR12415">
    <property type="entry name" value="TYROSYL-DNA PHOSPHODIESTERASE 1"/>
    <property type="match status" value="1"/>
</dbReference>
<keyword evidence="5" id="KW-0378">Hydrolase</keyword>
<evidence type="ECO:0000256" key="6">
    <source>
        <dbReference type="ARBA" id="ARBA00022839"/>
    </source>
</evidence>
<keyword evidence="8" id="KW-0539">Nucleus</keyword>
<proteinExistence type="inferred from homology"/>
<protein>
    <submittedName>
        <fullName evidence="11">Tyrosyl-DNA phosphodiesterase 1</fullName>
    </submittedName>
</protein>
<evidence type="ECO:0000313" key="12">
    <source>
        <dbReference type="Proteomes" id="UP000288805"/>
    </source>
</evidence>
<feature type="binding site" evidence="10">
    <location>
        <position position="300"/>
    </location>
    <ligand>
        <name>substrate</name>
    </ligand>
</feature>
<comment type="similarity">
    <text evidence="2">Belongs to the tyrosyl-DNA phosphodiesterase family.</text>
</comment>
<reference evidence="11 12" key="1">
    <citation type="journal article" date="2018" name="PLoS Genet.">
        <title>Population sequencing reveals clonal diversity and ancestral inbreeding in the grapevine cultivar Chardonnay.</title>
        <authorList>
            <person name="Roach M.J."/>
            <person name="Johnson D.L."/>
            <person name="Bohlmann J."/>
            <person name="van Vuuren H.J."/>
            <person name="Jones S.J."/>
            <person name="Pretorius I.S."/>
            <person name="Schmidt S.A."/>
            <person name="Borneman A.R."/>
        </authorList>
    </citation>
    <scope>NUCLEOTIDE SEQUENCE [LARGE SCALE GENOMIC DNA]</scope>
    <source>
        <strain evidence="12">cv. Chardonnay</strain>
        <tissue evidence="11">Leaf</tissue>
    </source>
</reference>
<evidence type="ECO:0000256" key="4">
    <source>
        <dbReference type="ARBA" id="ARBA00022763"/>
    </source>
</evidence>
<dbReference type="InterPro" id="IPR008984">
    <property type="entry name" value="SMAD_FHA_dom_sf"/>
</dbReference>
<dbReference type="Gene3D" id="2.60.200.20">
    <property type="match status" value="1"/>
</dbReference>
<evidence type="ECO:0000256" key="9">
    <source>
        <dbReference type="PIRSR" id="PIRSR610347-1"/>
    </source>
</evidence>
<dbReference type="CDD" id="cd22671">
    <property type="entry name" value="FHA_APTX-like"/>
    <property type="match status" value="1"/>
</dbReference>
<dbReference type="SUPFAM" id="SSF56024">
    <property type="entry name" value="Phospholipase D/nuclease"/>
    <property type="match status" value="1"/>
</dbReference>
<evidence type="ECO:0000256" key="7">
    <source>
        <dbReference type="ARBA" id="ARBA00023204"/>
    </source>
</evidence>
<evidence type="ECO:0000256" key="2">
    <source>
        <dbReference type="ARBA" id="ARBA00010205"/>
    </source>
</evidence>
<feature type="active site" description="Nucleophile" evidence="9">
    <location>
        <position position="298"/>
    </location>
</feature>
<dbReference type="CDD" id="cd09122">
    <property type="entry name" value="PLDc_Tdp1_1"/>
    <property type="match status" value="1"/>
</dbReference>
<comment type="caution">
    <text evidence="11">The sequence shown here is derived from an EMBL/GenBank/DDBJ whole genome shotgun (WGS) entry which is preliminary data.</text>
</comment>
<dbReference type="GO" id="GO:0005634">
    <property type="term" value="C:nucleus"/>
    <property type="evidence" value="ECO:0007669"/>
    <property type="project" value="UniProtKB-SubCell"/>
</dbReference>
<dbReference type="Proteomes" id="UP000288805">
    <property type="component" value="Unassembled WGS sequence"/>
</dbReference>
<dbReference type="FunFam" id="2.60.200.20:FF:000047">
    <property type="entry name" value="Tyrosyl-DNA phosphodiesterase 1"/>
    <property type="match status" value="1"/>
</dbReference>
<evidence type="ECO:0000256" key="8">
    <source>
        <dbReference type="ARBA" id="ARBA00023242"/>
    </source>
</evidence>